<proteinExistence type="predicted"/>
<sequence length="174" mass="18053">MALSAQAGAATAAAPAHDRYLAADELLAGSAASFDIEVPAALVEAGRSGLAGRVQIRPLTVRDLQLISRAARDSDSLAGALMVHAALQTPALTLPQISALPLGLMEFLLAEVNRISGLAVAPAALEDAAEQPIARAAHVLARAFGWTPQQIGELTLGQILLHLQMLREERDGDG</sequence>
<gene>
    <name evidence="1" type="ORF">ACFQ4M_00430</name>
</gene>
<protein>
    <recommendedName>
        <fullName evidence="3">PRD domain-containing protein</fullName>
    </recommendedName>
</protein>
<dbReference type="Proteomes" id="UP001597158">
    <property type="component" value="Unassembled WGS sequence"/>
</dbReference>
<evidence type="ECO:0000313" key="2">
    <source>
        <dbReference type="Proteomes" id="UP001597158"/>
    </source>
</evidence>
<comment type="caution">
    <text evidence="1">The sequence shown here is derived from an EMBL/GenBank/DDBJ whole genome shotgun (WGS) entry which is preliminary data.</text>
</comment>
<evidence type="ECO:0008006" key="3">
    <source>
        <dbReference type="Google" id="ProtNLM"/>
    </source>
</evidence>
<keyword evidence="2" id="KW-1185">Reference proteome</keyword>
<evidence type="ECO:0000313" key="1">
    <source>
        <dbReference type="EMBL" id="MFD1262026.1"/>
    </source>
</evidence>
<reference evidence="2" key="1">
    <citation type="journal article" date="2019" name="Int. J. Syst. Evol. Microbiol.">
        <title>The Global Catalogue of Microorganisms (GCM) 10K type strain sequencing project: providing services to taxonomists for standard genome sequencing and annotation.</title>
        <authorList>
            <consortium name="The Broad Institute Genomics Platform"/>
            <consortium name="The Broad Institute Genome Sequencing Center for Infectious Disease"/>
            <person name="Wu L."/>
            <person name="Ma J."/>
        </authorList>
    </citation>
    <scope>NUCLEOTIDE SEQUENCE [LARGE SCALE GENOMIC DNA]</scope>
    <source>
        <strain evidence="2">CCUG 48884</strain>
    </source>
</reference>
<dbReference type="RefSeq" id="WP_277830385.1">
    <property type="nucleotide sequence ID" value="NZ_JARQZE010000001.1"/>
</dbReference>
<dbReference type="EMBL" id="JBHTMC010000001">
    <property type="protein sequence ID" value="MFD1262026.1"/>
    <property type="molecule type" value="Genomic_DNA"/>
</dbReference>
<accession>A0ABW3W7Q9</accession>
<organism evidence="1 2">
    <name type="scientific">Thauera mechernichensis</name>
    <dbReference type="NCBI Taxonomy" id="82788"/>
    <lineage>
        <taxon>Bacteria</taxon>
        <taxon>Pseudomonadati</taxon>
        <taxon>Pseudomonadota</taxon>
        <taxon>Betaproteobacteria</taxon>
        <taxon>Rhodocyclales</taxon>
        <taxon>Zoogloeaceae</taxon>
        <taxon>Thauera</taxon>
    </lineage>
</organism>
<name>A0ABW3W7Q9_9RHOO</name>